<keyword evidence="12" id="KW-1185">Reference proteome</keyword>
<evidence type="ECO:0000256" key="3">
    <source>
        <dbReference type="ARBA" id="ARBA00022692"/>
    </source>
</evidence>
<reference evidence="11" key="2">
    <citation type="journal article" date="2023" name="Infect Dis Poverty">
        <title>Chromosome-scale genome of the human blood fluke Schistosoma mekongi and its implications for public health.</title>
        <authorList>
            <person name="Zhou M."/>
            <person name="Xu L."/>
            <person name="Xu D."/>
            <person name="Chen W."/>
            <person name="Khan J."/>
            <person name="Hu Y."/>
            <person name="Huang H."/>
            <person name="Wei H."/>
            <person name="Zhang Y."/>
            <person name="Chusongsang P."/>
            <person name="Tanasarnprasert K."/>
            <person name="Hu X."/>
            <person name="Limpanont Y."/>
            <person name="Lv Z."/>
        </authorList>
    </citation>
    <scope>NUCLEOTIDE SEQUENCE</scope>
    <source>
        <strain evidence="11">LV_2022a</strain>
    </source>
</reference>
<feature type="transmembrane region" description="Helical" evidence="9">
    <location>
        <begin position="41"/>
        <end position="61"/>
    </location>
</feature>
<dbReference type="GO" id="GO:0016020">
    <property type="term" value="C:membrane"/>
    <property type="evidence" value="ECO:0007669"/>
    <property type="project" value="UniProtKB-SubCell"/>
</dbReference>
<evidence type="ECO:0000313" key="12">
    <source>
        <dbReference type="Proteomes" id="UP001292079"/>
    </source>
</evidence>
<evidence type="ECO:0000256" key="2">
    <source>
        <dbReference type="ARBA" id="ARBA00007104"/>
    </source>
</evidence>
<evidence type="ECO:0000313" key="11">
    <source>
        <dbReference type="EMBL" id="KAK4469482.1"/>
    </source>
</evidence>
<accession>A0AAE2D369</accession>
<evidence type="ECO:0000256" key="6">
    <source>
        <dbReference type="ARBA" id="ARBA00023136"/>
    </source>
</evidence>
<dbReference type="InterPro" id="IPR015720">
    <property type="entry name" value="Emp24-like"/>
</dbReference>
<dbReference type="GO" id="GO:0012505">
    <property type="term" value="C:endomembrane system"/>
    <property type="evidence" value="ECO:0007669"/>
    <property type="project" value="UniProtKB-SubCell"/>
</dbReference>
<dbReference type="InterPro" id="IPR036598">
    <property type="entry name" value="GOLD_dom_sf"/>
</dbReference>
<dbReference type="InterPro" id="IPR009038">
    <property type="entry name" value="GOLD_dom"/>
</dbReference>
<evidence type="ECO:0000256" key="4">
    <source>
        <dbReference type="ARBA" id="ARBA00022729"/>
    </source>
</evidence>
<evidence type="ECO:0000256" key="1">
    <source>
        <dbReference type="ARBA" id="ARBA00004479"/>
    </source>
</evidence>
<dbReference type="Proteomes" id="UP001292079">
    <property type="component" value="Unassembled WGS sequence"/>
</dbReference>
<dbReference type="SUPFAM" id="SSF101576">
    <property type="entry name" value="Supernatant protein factor (SPF), C-terminal domain"/>
    <property type="match status" value="1"/>
</dbReference>
<proteinExistence type="inferred from homology"/>
<dbReference type="EMBL" id="JALJAT010000005">
    <property type="protein sequence ID" value="KAK4469482.1"/>
    <property type="molecule type" value="Genomic_DNA"/>
</dbReference>
<comment type="subcellular location">
    <subcellularLocation>
        <location evidence="7">Endomembrane system</location>
        <topology evidence="7">Single-pass membrane protein</topology>
    </subcellularLocation>
    <subcellularLocation>
        <location evidence="1 8">Membrane</location>
        <topology evidence="1 8">Single-pass type I membrane protein</topology>
    </subcellularLocation>
</comment>
<evidence type="ECO:0000256" key="9">
    <source>
        <dbReference type="SAM" id="Phobius"/>
    </source>
</evidence>
<evidence type="ECO:0000256" key="8">
    <source>
        <dbReference type="RuleBase" id="RU003827"/>
    </source>
</evidence>
<gene>
    <name evidence="11" type="ORF">MN116_006596</name>
</gene>
<organism evidence="11 12">
    <name type="scientific">Schistosoma mekongi</name>
    <name type="common">Parasitic worm</name>
    <dbReference type="NCBI Taxonomy" id="38744"/>
    <lineage>
        <taxon>Eukaryota</taxon>
        <taxon>Metazoa</taxon>
        <taxon>Spiralia</taxon>
        <taxon>Lophotrochozoa</taxon>
        <taxon>Platyhelminthes</taxon>
        <taxon>Trematoda</taxon>
        <taxon>Digenea</taxon>
        <taxon>Strigeidida</taxon>
        <taxon>Schistosomatoidea</taxon>
        <taxon>Schistosomatidae</taxon>
        <taxon>Schistosoma</taxon>
    </lineage>
</organism>
<feature type="domain" description="GOLD" evidence="10">
    <location>
        <begin position="67"/>
        <end position="149"/>
    </location>
</feature>
<evidence type="ECO:0000256" key="7">
    <source>
        <dbReference type="ARBA" id="ARBA00037847"/>
    </source>
</evidence>
<dbReference type="PROSITE" id="PS50866">
    <property type="entry name" value="GOLD"/>
    <property type="match status" value="1"/>
</dbReference>
<dbReference type="AlphaFoldDB" id="A0AAE2D369"/>
<sequence>MLSNGTLYIVITVSDKIGHKSCCFLSNHYLRHPSQGLYFEMWDFVLFCISFIASCHGYYIVVDANSEECFFDRVTSGSKLALHYEVAEGGFLDIDVAVYNPTGVKIFESLRKSNGRPEFTANEPGDYKYCFGNRMSSMTPKVVLFEMAIEEDQLRINETDNEEYKKLAAMVNELAHSISGVKLEMEYVSVRTQVHWEINKNTNFRVVVWAAFEAFLIIAMSIGQVFYLKRFFEVRRLV</sequence>
<keyword evidence="4" id="KW-0732">Signal</keyword>
<keyword evidence="3 8" id="KW-0812">Transmembrane</keyword>
<name>A0AAE2D369_SCHME</name>
<evidence type="ECO:0000259" key="10">
    <source>
        <dbReference type="PROSITE" id="PS50866"/>
    </source>
</evidence>
<dbReference type="Pfam" id="PF01105">
    <property type="entry name" value="EMP24_GP25L"/>
    <property type="match status" value="1"/>
</dbReference>
<keyword evidence="6 9" id="KW-0472">Membrane</keyword>
<dbReference type="PANTHER" id="PTHR22811">
    <property type="entry name" value="TRANSMEMBRANE EMP24 DOMAIN-CONTAINING PROTEIN"/>
    <property type="match status" value="1"/>
</dbReference>
<reference evidence="11" key="1">
    <citation type="submission" date="2022-04" db="EMBL/GenBank/DDBJ databases">
        <authorList>
            <person name="Xu L."/>
            <person name="Lv Z."/>
        </authorList>
    </citation>
    <scope>NUCLEOTIDE SEQUENCE</scope>
    <source>
        <strain evidence="11">LV_2022a</strain>
    </source>
</reference>
<feature type="transmembrane region" description="Helical" evidence="9">
    <location>
        <begin position="206"/>
        <end position="228"/>
    </location>
</feature>
<evidence type="ECO:0000256" key="5">
    <source>
        <dbReference type="ARBA" id="ARBA00022989"/>
    </source>
</evidence>
<comment type="caution">
    <text evidence="11">The sequence shown here is derived from an EMBL/GenBank/DDBJ whole genome shotgun (WGS) entry which is preliminary data.</text>
</comment>
<dbReference type="SMART" id="SM01190">
    <property type="entry name" value="EMP24_GP25L"/>
    <property type="match status" value="1"/>
</dbReference>
<keyword evidence="5 9" id="KW-1133">Transmembrane helix</keyword>
<protein>
    <recommendedName>
        <fullName evidence="10">GOLD domain-containing protein</fullName>
    </recommendedName>
</protein>
<comment type="similarity">
    <text evidence="2 8">Belongs to the EMP24/GP25L family.</text>
</comment>